<keyword evidence="3" id="KW-1185">Reference proteome</keyword>
<evidence type="ECO:0000313" key="2">
    <source>
        <dbReference type="EMBL" id="AGB15530.1"/>
    </source>
</evidence>
<gene>
    <name evidence="2" type="ordered locus">Halru_0909</name>
</gene>
<dbReference type="OrthoDB" id="247722at2157"/>
<dbReference type="STRING" id="797302.Halru_0909"/>
<dbReference type="Proteomes" id="UP000010846">
    <property type="component" value="Chromosome"/>
</dbReference>
<proteinExistence type="predicted"/>
<dbReference type="RefSeq" id="WP_015300197.1">
    <property type="nucleotide sequence ID" value="NC_019964.1"/>
</dbReference>
<accession>L0I7I3</accession>
<organism evidence="2 3">
    <name type="scientific">Halovivax ruber (strain DSM 18193 / JCM 13892 / XH-70)</name>
    <dbReference type="NCBI Taxonomy" id="797302"/>
    <lineage>
        <taxon>Archaea</taxon>
        <taxon>Methanobacteriati</taxon>
        <taxon>Methanobacteriota</taxon>
        <taxon>Stenosarchaea group</taxon>
        <taxon>Halobacteria</taxon>
        <taxon>Halobacteriales</taxon>
        <taxon>Natrialbaceae</taxon>
        <taxon>Halovivax</taxon>
    </lineage>
</organism>
<dbReference type="AlphaFoldDB" id="L0I7I3"/>
<dbReference type="GeneID" id="14375163"/>
<protein>
    <recommendedName>
        <fullName evidence="1">DUF7344 domain-containing protein</fullName>
    </recommendedName>
</protein>
<feature type="domain" description="DUF7344" evidence="1">
    <location>
        <begin position="26"/>
        <end position="104"/>
    </location>
</feature>
<name>L0I7I3_HALRX</name>
<dbReference type="EMBL" id="CP003050">
    <property type="protein sequence ID" value="AGB15530.1"/>
    <property type="molecule type" value="Genomic_DNA"/>
</dbReference>
<dbReference type="Pfam" id="PF24035">
    <property type="entry name" value="DUF7344"/>
    <property type="match status" value="1"/>
</dbReference>
<dbReference type="InterPro" id="IPR055768">
    <property type="entry name" value="DUF7344"/>
</dbReference>
<evidence type="ECO:0000313" key="3">
    <source>
        <dbReference type="Proteomes" id="UP000010846"/>
    </source>
</evidence>
<reference evidence="2" key="1">
    <citation type="submission" date="2011-09" db="EMBL/GenBank/DDBJ databases">
        <title>Complete sequence of Halovivax ruber XH-70.</title>
        <authorList>
            <consortium name="US DOE Joint Genome Institute"/>
            <person name="Lucas S."/>
            <person name="Han J."/>
            <person name="Lapidus A."/>
            <person name="Cheng J.-F."/>
            <person name="Goodwin L."/>
            <person name="Pitluck S."/>
            <person name="Peters L."/>
            <person name="Mikhailova N."/>
            <person name="Davenport K."/>
            <person name="Detter J.C."/>
            <person name="Han C."/>
            <person name="Tapia R."/>
            <person name="Land M."/>
            <person name="Hauser L."/>
            <person name="Kyrpides N."/>
            <person name="Ivanova N."/>
            <person name="Pagani I."/>
            <person name="Sproer C."/>
            <person name="Anderson I."/>
            <person name="Woyke T."/>
        </authorList>
    </citation>
    <scope>NUCLEOTIDE SEQUENCE</scope>
    <source>
        <strain evidence="2">XH-70</strain>
    </source>
</reference>
<evidence type="ECO:0000259" key="1">
    <source>
        <dbReference type="Pfam" id="PF24035"/>
    </source>
</evidence>
<dbReference type="eggNOG" id="arCOG03828">
    <property type="taxonomic scope" value="Archaea"/>
</dbReference>
<dbReference type="HOGENOM" id="CLU_131305_2_1_2"/>
<dbReference type="KEGG" id="hru:Halru_0909"/>
<sequence length="120" mass="13357">MEWHRFETTLARQQFAGDESIPSDVFDILSSEDARYTVYALAHDPDQTLSQLADFVVGFTAMRSGTITTPADHENVRIRLHHAVLPKLDAAGYVTYDRSSRTIEAAPRHDTVNAALGLAR</sequence>